<protein>
    <submittedName>
        <fullName evidence="2">Uncharacterized protein</fullName>
    </submittedName>
</protein>
<reference evidence="2" key="1">
    <citation type="journal article" date="2019" name="Sci. Rep.">
        <title>Draft genome of Tanacetum cinerariifolium, the natural source of mosquito coil.</title>
        <authorList>
            <person name="Yamashiro T."/>
            <person name="Shiraishi A."/>
            <person name="Satake H."/>
            <person name="Nakayama K."/>
        </authorList>
    </citation>
    <scope>NUCLEOTIDE SEQUENCE</scope>
</reference>
<dbReference type="AlphaFoldDB" id="A0A699UL93"/>
<accession>A0A699UL93</accession>
<gene>
    <name evidence="2" type="ORF">Tci_894852</name>
</gene>
<sequence>LSESSSDTEDDAPVIENEALEMPPVGSTYEVGGPSSVTPFPPFHMHGSEITRFDVLSDRDEWRRAFLNLQALVFEILGWGSRDARPGVGNDGPFSFREPKPPKPPGSPSGSH</sequence>
<feature type="compositionally biased region" description="Pro residues" evidence="1">
    <location>
        <begin position="102"/>
        <end position="112"/>
    </location>
</feature>
<comment type="caution">
    <text evidence="2">The sequence shown here is derived from an EMBL/GenBank/DDBJ whole genome shotgun (WGS) entry which is preliminary data.</text>
</comment>
<feature type="region of interest" description="Disordered" evidence="1">
    <location>
        <begin position="81"/>
        <end position="112"/>
    </location>
</feature>
<feature type="non-terminal residue" evidence="2">
    <location>
        <position position="1"/>
    </location>
</feature>
<proteinExistence type="predicted"/>
<name>A0A699UL93_TANCI</name>
<dbReference type="EMBL" id="BKCJ011340671">
    <property type="protein sequence ID" value="GFD22883.1"/>
    <property type="molecule type" value="Genomic_DNA"/>
</dbReference>
<evidence type="ECO:0000256" key="1">
    <source>
        <dbReference type="SAM" id="MobiDB-lite"/>
    </source>
</evidence>
<evidence type="ECO:0000313" key="2">
    <source>
        <dbReference type="EMBL" id="GFD22883.1"/>
    </source>
</evidence>
<organism evidence="2">
    <name type="scientific">Tanacetum cinerariifolium</name>
    <name type="common">Dalmatian daisy</name>
    <name type="synonym">Chrysanthemum cinerariifolium</name>
    <dbReference type="NCBI Taxonomy" id="118510"/>
    <lineage>
        <taxon>Eukaryota</taxon>
        <taxon>Viridiplantae</taxon>
        <taxon>Streptophyta</taxon>
        <taxon>Embryophyta</taxon>
        <taxon>Tracheophyta</taxon>
        <taxon>Spermatophyta</taxon>
        <taxon>Magnoliopsida</taxon>
        <taxon>eudicotyledons</taxon>
        <taxon>Gunneridae</taxon>
        <taxon>Pentapetalae</taxon>
        <taxon>asterids</taxon>
        <taxon>campanulids</taxon>
        <taxon>Asterales</taxon>
        <taxon>Asteraceae</taxon>
        <taxon>Asteroideae</taxon>
        <taxon>Anthemideae</taxon>
        <taxon>Anthemidinae</taxon>
        <taxon>Tanacetum</taxon>
    </lineage>
</organism>